<evidence type="ECO:0000256" key="1">
    <source>
        <dbReference type="SAM" id="Phobius"/>
    </source>
</evidence>
<dbReference type="Pfam" id="PF14431">
    <property type="entry name" value="YwqJ-deaminase"/>
    <property type="match status" value="1"/>
</dbReference>
<dbReference type="NCBIfam" id="TIGR03696">
    <property type="entry name" value="Rhs_assc_core"/>
    <property type="match status" value="1"/>
</dbReference>
<dbReference type="STRING" id="394958.BGI42_06670"/>
<reference evidence="3" key="1">
    <citation type="submission" date="2016-09" db="EMBL/GenBank/DDBJ databases">
        <title>Genomics of Clostridium taeniosporum, an organism which forms endospores with ribbon-like appendages.</title>
        <authorList>
            <person name="Walker J.R."/>
        </authorList>
    </citation>
    <scope>NUCLEOTIDE SEQUENCE [LARGE SCALE GENOMIC DNA]</scope>
    <source>
        <strain evidence="3">1/k</strain>
    </source>
</reference>
<dbReference type="Proteomes" id="UP000094652">
    <property type="component" value="Chromosome"/>
</dbReference>
<proteinExistence type="predicted"/>
<dbReference type="EMBL" id="CP017253">
    <property type="protein sequence ID" value="AOR23440.1"/>
    <property type="molecule type" value="Genomic_DNA"/>
</dbReference>
<dbReference type="AlphaFoldDB" id="A0A1D7XJS1"/>
<feature type="transmembrane region" description="Helical" evidence="1">
    <location>
        <begin position="523"/>
        <end position="546"/>
    </location>
</feature>
<evidence type="ECO:0000313" key="2">
    <source>
        <dbReference type="EMBL" id="AOR23440.1"/>
    </source>
</evidence>
<protein>
    <submittedName>
        <fullName evidence="2">Uncharacterized protein</fullName>
    </submittedName>
</protein>
<keyword evidence="1" id="KW-1133">Transmembrane helix</keyword>
<sequence>MEFNDFDTSDTFTVSLWLKPDKNTDGQCFLGKHTDDGNNIFLMGFWDNGYEVNIRDKSYSSNGADAKTEDYQHLVAVIKKVDDTKSHVTVYKNNEELWNTDINGVIGSTKGKGWTLGQDWDGSSVTDLFKGEIDELAIYNRDLTVDEVGYLYNNKSTINNSYDSIGRLEQKSINSGVNSFVTNYSYLDGINGATTTKIESIDNNGKSIAYTYDPNGNIETITENNKKITYSYNELNELIREDNQVLNKTIVYSYDDGGNFESKVEYPYTDPLTTPLGATNTVNYTYGDTNWKDKLTNFNGKEITYDAIGNPLTYDEYTYSWEWGRQLASMTGNGNTISYKYNDSGIRTQKTVNDITTNYHLVGDKVTYEDNGIDKIYYTYDASGQLVSMNITSSETSDINGEYYYIRNAQGDIIGLFDGTETQIASYSYDSWGKLISIKDGSGVDITNDTESIGYKNPYRYRGYRYDTETGLYYLQSRYYNPEWGRFINADSEGGTVGELLSHNVFAYCGNNPVNRLDPDGRAWWIIGAVAGAVVGGIAGAAYSYYTTGSVDWRYVAGALVGAGLGYLAETAYVGITTSAAAASAVQYGQQRVSELKNGLSNSQISKLPRATSTAVSRVTGKVYQAESGTISETIHPLLKSRIPNPSLTMRPPANCAEFNAVNKALLDGAKIKDLSVATFKIREGTAFPMCPNCRVTIFGANVVTN</sequence>
<dbReference type="InterPro" id="IPR013320">
    <property type="entry name" value="ConA-like_dom_sf"/>
</dbReference>
<dbReference type="InterPro" id="IPR025968">
    <property type="entry name" value="YwqJ_deaminase"/>
</dbReference>
<dbReference type="InterPro" id="IPR022385">
    <property type="entry name" value="Rhs_assc_core"/>
</dbReference>
<gene>
    <name evidence="2" type="ORF">BGI42_06670</name>
</gene>
<evidence type="ECO:0000313" key="3">
    <source>
        <dbReference type="Proteomes" id="UP000094652"/>
    </source>
</evidence>
<dbReference type="Gene3D" id="2.180.10.10">
    <property type="entry name" value="RHS repeat-associated core"/>
    <property type="match status" value="1"/>
</dbReference>
<name>A0A1D7XJS1_9CLOT</name>
<keyword evidence="1" id="KW-0472">Membrane</keyword>
<dbReference type="RefSeq" id="WP_069679591.1">
    <property type="nucleotide sequence ID" value="NZ_CP017253.2"/>
</dbReference>
<keyword evidence="3" id="KW-1185">Reference proteome</keyword>
<accession>A0A1D7XJS1</accession>
<keyword evidence="1" id="KW-0812">Transmembrane</keyword>
<dbReference type="SUPFAM" id="SSF49899">
    <property type="entry name" value="Concanavalin A-like lectins/glucanases"/>
    <property type="match status" value="1"/>
</dbReference>
<dbReference type="PANTHER" id="PTHR32305:SF17">
    <property type="entry name" value="TRNA NUCLEASE WAPA"/>
    <property type="match status" value="1"/>
</dbReference>
<dbReference type="KEGG" id="ctae:BGI42_06670"/>
<dbReference type="Gene3D" id="2.60.120.200">
    <property type="match status" value="1"/>
</dbReference>
<dbReference type="Pfam" id="PF13385">
    <property type="entry name" value="Laminin_G_3"/>
    <property type="match status" value="1"/>
</dbReference>
<dbReference type="PANTHER" id="PTHR32305">
    <property type="match status" value="1"/>
</dbReference>
<organism evidence="2 3">
    <name type="scientific">Clostridium taeniosporum</name>
    <dbReference type="NCBI Taxonomy" id="394958"/>
    <lineage>
        <taxon>Bacteria</taxon>
        <taxon>Bacillati</taxon>
        <taxon>Bacillota</taxon>
        <taxon>Clostridia</taxon>
        <taxon>Eubacteriales</taxon>
        <taxon>Clostridiaceae</taxon>
        <taxon>Clostridium</taxon>
    </lineage>
</organism>
<dbReference type="InterPro" id="IPR050708">
    <property type="entry name" value="T6SS_VgrG/RHS"/>
</dbReference>
<dbReference type="OrthoDB" id="1899157at2"/>